<name>A0A8J7QGS0_9BACT</name>
<organism evidence="4 5">
    <name type="scientific">Acanthopleuribacter pedis</name>
    <dbReference type="NCBI Taxonomy" id="442870"/>
    <lineage>
        <taxon>Bacteria</taxon>
        <taxon>Pseudomonadati</taxon>
        <taxon>Acidobacteriota</taxon>
        <taxon>Holophagae</taxon>
        <taxon>Acanthopleuribacterales</taxon>
        <taxon>Acanthopleuribacteraceae</taxon>
        <taxon>Acanthopleuribacter</taxon>
    </lineage>
</organism>
<dbReference type="RefSeq" id="WP_207860034.1">
    <property type="nucleotide sequence ID" value="NZ_JAFREP010000015.1"/>
</dbReference>
<evidence type="ECO:0000259" key="2">
    <source>
        <dbReference type="Pfam" id="PF10979"/>
    </source>
</evidence>
<dbReference type="InterPro" id="IPR006640">
    <property type="entry name" value="SprT-like_domain"/>
</dbReference>
<accession>A0A8J7QGS0</accession>
<feature type="domain" description="DUF7168" evidence="3">
    <location>
        <begin position="179"/>
        <end position="308"/>
    </location>
</feature>
<gene>
    <name evidence="4" type="ORF">J3U88_16520</name>
</gene>
<evidence type="ECO:0000259" key="3">
    <source>
        <dbReference type="Pfam" id="PF23771"/>
    </source>
</evidence>
<dbReference type="EMBL" id="JAFREP010000015">
    <property type="protein sequence ID" value="MBO1320081.1"/>
    <property type="molecule type" value="Genomic_DNA"/>
</dbReference>
<dbReference type="InterPro" id="IPR055592">
    <property type="entry name" value="DUF7168"/>
</dbReference>
<dbReference type="GO" id="GO:0006950">
    <property type="term" value="P:response to stress"/>
    <property type="evidence" value="ECO:0007669"/>
    <property type="project" value="UniProtKB-ARBA"/>
</dbReference>
<feature type="domain" description="SprT-like" evidence="1">
    <location>
        <begin position="22"/>
        <end position="109"/>
    </location>
</feature>
<dbReference type="Pfam" id="PF10979">
    <property type="entry name" value="DUF2786"/>
    <property type="match status" value="1"/>
</dbReference>
<proteinExistence type="predicted"/>
<feature type="domain" description="DUF2786" evidence="2">
    <location>
        <begin position="126"/>
        <end position="160"/>
    </location>
</feature>
<dbReference type="InterPro" id="IPR024498">
    <property type="entry name" value="DUF2786"/>
</dbReference>
<evidence type="ECO:0000259" key="1">
    <source>
        <dbReference type="Pfam" id="PF10263"/>
    </source>
</evidence>
<evidence type="ECO:0000313" key="5">
    <source>
        <dbReference type="Proteomes" id="UP000664417"/>
    </source>
</evidence>
<dbReference type="Proteomes" id="UP000664417">
    <property type="component" value="Unassembled WGS sequence"/>
</dbReference>
<evidence type="ECO:0000313" key="4">
    <source>
        <dbReference type="EMBL" id="MBO1320081.1"/>
    </source>
</evidence>
<sequence>MTHQAGLHRLFSEFLAKNWQEYNLHHLRGQLNQPSFLLDPGRKRLGFWEKGSRTIGMSLELMLNHSQEEVLDTLKHEMAHQYADEVLLPRGVAETPHGSAFRYACRQLGIDTSARYQPSGEASPLVRRIEKLLRLAESQNFHEAEAAMAKARTLMEKYEVEIGIEQTEYRYAYIGKPMVQRSTVNKVLSSLLQQFFQVRIVWLPSELLVSQKKVWIMEAMGSAANLEIAQYVHAYLLRELEHLWNQHRRRRPDQKGRSLKRDFQIGVLLGFQGKLAADQETSLNAAGKSLMHLKQEKLEGFMRDRYPRLARSRAGQFRKTSAFEAGLEHGGNIDLRSGIKRGRNRGRLIEG</sequence>
<reference evidence="4" key="1">
    <citation type="submission" date="2021-03" db="EMBL/GenBank/DDBJ databases">
        <authorList>
            <person name="Wang G."/>
        </authorList>
    </citation>
    <scope>NUCLEOTIDE SEQUENCE</scope>
    <source>
        <strain evidence="4">KCTC 12899</strain>
    </source>
</reference>
<keyword evidence="5" id="KW-1185">Reference proteome</keyword>
<protein>
    <submittedName>
        <fullName evidence="4">DUF2786 domain-containing protein</fullName>
    </submittedName>
</protein>
<dbReference type="AlphaFoldDB" id="A0A8J7QGS0"/>
<dbReference type="Pfam" id="PF23771">
    <property type="entry name" value="DUF7168"/>
    <property type="match status" value="1"/>
</dbReference>
<dbReference type="Pfam" id="PF10263">
    <property type="entry name" value="SprT-like"/>
    <property type="match status" value="1"/>
</dbReference>
<comment type="caution">
    <text evidence="4">The sequence shown here is derived from an EMBL/GenBank/DDBJ whole genome shotgun (WGS) entry which is preliminary data.</text>
</comment>